<dbReference type="GeneTree" id="ENSGT00940000163488"/>
<dbReference type="PROSITE" id="PS00303">
    <property type="entry name" value="S100_CABP"/>
    <property type="match status" value="1"/>
</dbReference>
<keyword evidence="2 6" id="KW-0479">Metal-binding</keyword>
<evidence type="ECO:0000256" key="6">
    <source>
        <dbReference type="RuleBase" id="RU361184"/>
    </source>
</evidence>
<organism evidence="8 9">
    <name type="scientific">Pongo abelii</name>
    <name type="common">Sumatran orangutan</name>
    <name type="synonym">Pongo pygmaeus abelii</name>
    <dbReference type="NCBI Taxonomy" id="9601"/>
    <lineage>
        <taxon>Eukaryota</taxon>
        <taxon>Metazoa</taxon>
        <taxon>Chordata</taxon>
        <taxon>Craniata</taxon>
        <taxon>Vertebrata</taxon>
        <taxon>Euteleostomi</taxon>
        <taxon>Mammalia</taxon>
        <taxon>Eutheria</taxon>
        <taxon>Euarchontoglires</taxon>
        <taxon>Primates</taxon>
        <taxon>Haplorrhini</taxon>
        <taxon>Catarrhini</taxon>
        <taxon>Hominidae</taxon>
        <taxon>Pongo</taxon>
    </lineage>
</organism>
<dbReference type="GO" id="GO:0043542">
    <property type="term" value="P:endothelial cell migration"/>
    <property type="evidence" value="ECO:0007669"/>
    <property type="project" value="TreeGrafter"/>
</dbReference>
<dbReference type="PANTHER" id="PTHR11639">
    <property type="entry name" value="S100 CALCIUM-BINDING PROTEIN"/>
    <property type="match status" value="1"/>
</dbReference>
<dbReference type="InterPro" id="IPR034325">
    <property type="entry name" value="S-100_dom"/>
</dbReference>
<dbReference type="PROSITE" id="PS50222">
    <property type="entry name" value="EF_HAND_2"/>
    <property type="match status" value="1"/>
</dbReference>
<dbReference type="OMA" id="NTQARRF"/>
<keyword evidence="9" id="KW-1185">Reference proteome</keyword>
<feature type="domain" description="EF-hand" evidence="7">
    <location>
        <begin position="93"/>
        <end position="128"/>
    </location>
</feature>
<evidence type="ECO:0000256" key="3">
    <source>
        <dbReference type="ARBA" id="ARBA00022737"/>
    </source>
</evidence>
<dbReference type="SUPFAM" id="SSF47473">
    <property type="entry name" value="EF-hand"/>
    <property type="match status" value="1"/>
</dbReference>
<dbReference type="InterPro" id="IPR001751">
    <property type="entry name" value="S100/CaBP7/8-like_CS"/>
</dbReference>
<reference evidence="8 9" key="1">
    <citation type="submission" date="2008-02" db="EMBL/GenBank/DDBJ databases">
        <title>A 6x draft sequence assembly of the Pongo pygmaeus abelii genome.</title>
        <authorList>
            <person name="Wilson R.K."/>
            <person name="Mardis E."/>
        </authorList>
    </citation>
    <scope>NUCLEOTIDE SEQUENCE [LARGE SCALE GENOMIC DNA]</scope>
</reference>
<evidence type="ECO:0000256" key="4">
    <source>
        <dbReference type="ARBA" id="ARBA00022833"/>
    </source>
</evidence>
<keyword evidence="3" id="KW-0677">Repeat</keyword>
<dbReference type="Gene3D" id="1.10.238.10">
    <property type="entry name" value="EF-hand"/>
    <property type="match status" value="1"/>
</dbReference>
<keyword evidence="5 6" id="KW-0106">Calcium</keyword>
<dbReference type="GO" id="GO:0070062">
    <property type="term" value="C:extracellular exosome"/>
    <property type="evidence" value="ECO:0007669"/>
    <property type="project" value="TreeGrafter"/>
</dbReference>
<dbReference type="Pfam" id="PF01023">
    <property type="entry name" value="S_100"/>
    <property type="match status" value="1"/>
</dbReference>
<dbReference type="GO" id="GO:0048306">
    <property type="term" value="F:calcium-dependent protein binding"/>
    <property type="evidence" value="ECO:0007669"/>
    <property type="project" value="TreeGrafter"/>
</dbReference>
<dbReference type="Proteomes" id="UP000001595">
    <property type="component" value="Chromosome 1"/>
</dbReference>
<comment type="similarity">
    <text evidence="1 6">Belongs to the S-100 family.</text>
</comment>
<dbReference type="PROSITE" id="PS00018">
    <property type="entry name" value="EF_HAND_1"/>
    <property type="match status" value="1"/>
</dbReference>
<evidence type="ECO:0000313" key="8">
    <source>
        <dbReference type="Ensembl" id="ENSPPYP00000025654.1"/>
    </source>
</evidence>
<reference evidence="8" key="3">
    <citation type="submission" date="2025-09" db="UniProtKB">
        <authorList>
            <consortium name="Ensembl"/>
        </authorList>
    </citation>
    <scope>IDENTIFICATION</scope>
</reference>
<dbReference type="GO" id="GO:0005509">
    <property type="term" value="F:calcium ion binding"/>
    <property type="evidence" value="ECO:0007669"/>
    <property type="project" value="InterPro"/>
</dbReference>
<dbReference type="InterPro" id="IPR013787">
    <property type="entry name" value="S100_Ca-bd_sub"/>
</dbReference>
<accession>A0A8I5T9X3</accession>
<dbReference type="Ensembl" id="ENSPPYT00000058480.1">
    <property type="protein sequence ID" value="ENSPPYP00000025654.1"/>
    <property type="gene ID" value="ENSPPYG00000033184.1"/>
</dbReference>
<evidence type="ECO:0000256" key="2">
    <source>
        <dbReference type="ARBA" id="ARBA00022723"/>
    </source>
</evidence>
<dbReference type="FunFam" id="1.10.238.10:FF:000296">
    <property type="entry name" value="Protein S100"/>
    <property type="match status" value="1"/>
</dbReference>
<dbReference type="CDD" id="cd00213">
    <property type="entry name" value="S-100"/>
    <property type="match status" value="1"/>
</dbReference>
<dbReference type="GO" id="GO:0046914">
    <property type="term" value="F:transition metal ion binding"/>
    <property type="evidence" value="ECO:0007669"/>
    <property type="project" value="InterPro"/>
</dbReference>
<dbReference type="InterPro" id="IPR011992">
    <property type="entry name" value="EF-hand-dom_pair"/>
</dbReference>
<dbReference type="GO" id="GO:0005737">
    <property type="term" value="C:cytoplasm"/>
    <property type="evidence" value="ECO:0007669"/>
    <property type="project" value="TreeGrafter"/>
</dbReference>
<evidence type="ECO:0000313" key="9">
    <source>
        <dbReference type="Proteomes" id="UP000001595"/>
    </source>
</evidence>
<gene>
    <name evidence="8" type="primary">LOC103889141</name>
</gene>
<dbReference type="PANTHER" id="PTHR11639:SF146">
    <property type="entry name" value="PROTEIN S100-A7A"/>
    <property type="match status" value="1"/>
</dbReference>
<reference evidence="8" key="2">
    <citation type="submission" date="2025-08" db="UniProtKB">
        <authorList>
            <consortium name="Ensembl"/>
        </authorList>
    </citation>
    <scope>IDENTIFICATION</scope>
</reference>
<protein>
    <recommendedName>
        <fullName evidence="6">Protein S100</fullName>
    </recommendedName>
    <alternativeName>
        <fullName evidence="6">S100 calcium-binding protein</fullName>
    </alternativeName>
</protein>
<dbReference type="AlphaFoldDB" id="A0A8I5T9X3"/>
<evidence type="ECO:0000256" key="5">
    <source>
        <dbReference type="ARBA" id="ARBA00022837"/>
    </source>
</evidence>
<proteinExistence type="inferred from homology"/>
<keyword evidence="4" id="KW-0862">Zinc</keyword>
<dbReference type="InterPro" id="IPR002048">
    <property type="entry name" value="EF_hand_dom"/>
</dbReference>
<evidence type="ECO:0000256" key="1">
    <source>
        <dbReference type="ARBA" id="ARBA00007323"/>
    </source>
</evidence>
<name>A0A8I5T9X3_PONAB</name>
<dbReference type="SMART" id="SM01394">
    <property type="entry name" value="S_100"/>
    <property type="match status" value="1"/>
</dbReference>
<evidence type="ECO:0000259" key="7">
    <source>
        <dbReference type="PROSITE" id="PS50222"/>
    </source>
</evidence>
<dbReference type="InterPro" id="IPR018247">
    <property type="entry name" value="EF_Hand_1_Ca_BS"/>
</dbReference>
<sequence>MCCWPPTLPASPSLKHCPELDFRHPPASPLGPGQVELAFLKAKMSNTQAEKSTIGMIDMFHKYTRHDDKIDKPSLLTMMKENFPNFLSACDKKGIHYMATVFEKKDKNEDKKIDFSEFLSLLGDIATDYHKQSHGAAPCFRGSQ</sequence>